<dbReference type="EMBL" id="AZGY01000001">
    <property type="protein sequence ID" value="OAA33673.1"/>
    <property type="molecule type" value="Genomic_DNA"/>
</dbReference>
<dbReference type="SMART" id="SM00151">
    <property type="entry name" value="SWIB"/>
    <property type="match status" value="1"/>
</dbReference>
<feature type="compositionally biased region" description="Low complexity" evidence="1">
    <location>
        <begin position="19"/>
        <end position="36"/>
    </location>
</feature>
<organism evidence="3 4">
    <name type="scientific">Moelleriella libera RCEF 2490</name>
    <dbReference type="NCBI Taxonomy" id="1081109"/>
    <lineage>
        <taxon>Eukaryota</taxon>
        <taxon>Fungi</taxon>
        <taxon>Dikarya</taxon>
        <taxon>Ascomycota</taxon>
        <taxon>Pezizomycotina</taxon>
        <taxon>Sordariomycetes</taxon>
        <taxon>Hypocreomycetidae</taxon>
        <taxon>Hypocreales</taxon>
        <taxon>Clavicipitaceae</taxon>
        <taxon>Moelleriella</taxon>
    </lineage>
</organism>
<feature type="compositionally biased region" description="Low complexity" evidence="1">
    <location>
        <begin position="45"/>
        <end position="58"/>
    </location>
</feature>
<feature type="compositionally biased region" description="Basic and acidic residues" evidence="1">
    <location>
        <begin position="193"/>
        <end position="206"/>
    </location>
</feature>
<dbReference type="InterPro" id="IPR003121">
    <property type="entry name" value="SWIB_MDM2_domain"/>
</dbReference>
<sequence length="512" mass="57900">MQPQYRNYSQQISQRSPHGAQQRRGGSAAGPMMSSGPHPPVPLTQAQIVQQQHSQAHANELARRRSRKPTDKSLPEGVEECIVDPAAVSRYRALREIERSLDATTTRKRLDASEASIRVTGKLPKILRIWISNTAEDQAWQGNGLNVNTFDFTPNMEASYRVKIEGRLLDANESFSGQPIQSDATESLHRLEGQAGEEGNRSDHPPETPLSETSSYRFSHFFKALTVDFDDSRPRNGTEQPVEWKKSESTSKSQEGLANVVADFDQLTFKRNGDENMNIKINLYRQESPERYQLSPELTEVVDMTEATQAEAVTALWEYIRLWNLQEDEEKRNFRCDDRLKRVIGRGEIGFIPMLHEYVTQHLRPLAPITLPYTIRVDEEFNRNPQATIYDVLVQVDDPLRADLQPLINSSKYASMLKEVTLLDEQVARLVQATAVSKAKHSFFTSLSDSPAAFVQGWLSSQKRDLEVILGRVANGGHDATSTDEWRRGGINSVWATQTARESVNVLLSRQR</sequence>
<dbReference type="AlphaFoldDB" id="A0A166VHQ0"/>
<dbReference type="InterPro" id="IPR036885">
    <property type="entry name" value="SWIB_MDM2_dom_sf"/>
</dbReference>
<dbReference type="Proteomes" id="UP000078544">
    <property type="component" value="Unassembled WGS sequence"/>
</dbReference>
<feature type="compositionally biased region" description="Polar residues" evidence="1">
    <location>
        <begin position="1"/>
        <end position="16"/>
    </location>
</feature>
<dbReference type="InterPro" id="IPR019835">
    <property type="entry name" value="SWIB_domain"/>
</dbReference>
<dbReference type="STRING" id="1081109.A0A166VHQ0"/>
<accession>A0A166VHQ0</accession>
<gene>
    <name evidence="3" type="ORF">AAL_01138</name>
</gene>
<evidence type="ECO:0000313" key="4">
    <source>
        <dbReference type="Proteomes" id="UP000078544"/>
    </source>
</evidence>
<feature type="compositionally biased region" description="Basic and acidic residues" evidence="1">
    <location>
        <begin position="230"/>
        <end position="249"/>
    </location>
</feature>
<dbReference type="CDD" id="cd10568">
    <property type="entry name" value="SWIB_like"/>
    <property type="match status" value="1"/>
</dbReference>
<dbReference type="Pfam" id="PF02201">
    <property type="entry name" value="SWIB"/>
    <property type="match status" value="1"/>
</dbReference>
<feature type="region of interest" description="Disordered" evidence="1">
    <location>
        <begin position="193"/>
        <end position="213"/>
    </location>
</feature>
<feature type="region of interest" description="Disordered" evidence="1">
    <location>
        <begin position="230"/>
        <end position="251"/>
    </location>
</feature>
<feature type="domain" description="DM2" evidence="2">
    <location>
        <begin position="287"/>
        <end position="365"/>
    </location>
</feature>
<reference evidence="3 4" key="1">
    <citation type="journal article" date="2016" name="Genome Biol. Evol.">
        <title>Divergent and convergent evolution of fungal pathogenicity.</title>
        <authorList>
            <person name="Shang Y."/>
            <person name="Xiao G."/>
            <person name="Zheng P."/>
            <person name="Cen K."/>
            <person name="Zhan S."/>
            <person name="Wang C."/>
        </authorList>
    </citation>
    <scope>NUCLEOTIDE SEQUENCE [LARGE SCALE GENOMIC DNA]</scope>
    <source>
        <strain evidence="3 4">RCEF 2490</strain>
    </source>
</reference>
<name>A0A166VHQ0_9HYPO</name>
<protein>
    <submittedName>
        <fullName evidence="3">SWIB/MDM2 domain protein</fullName>
    </submittedName>
</protein>
<dbReference type="Gene3D" id="1.10.245.10">
    <property type="entry name" value="SWIB/MDM2 domain"/>
    <property type="match status" value="1"/>
</dbReference>
<evidence type="ECO:0000256" key="1">
    <source>
        <dbReference type="SAM" id="MobiDB-lite"/>
    </source>
</evidence>
<dbReference type="PANTHER" id="PTHR13844">
    <property type="entry name" value="SWI/SNF-RELATED MATRIX-ASSOCIATED ACTIN-DEPENDENT REGULATOR OF CHROMATIN SUBFAMILY D"/>
    <property type="match status" value="1"/>
</dbReference>
<proteinExistence type="predicted"/>
<evidence type="ECO:0000313" key="3">
    <source>
        <dbReference type="EMBL" id="OAA33673.1"/>
    </source>
</evidence>
<feature type="compositionally biased region" description="Basic and acidic residues" evidence="1">
    <location>
        <begin position="60"/>
        <end position="74"/>
    </location>
</feature>
<dbReference type="OrthoDB" id="10263741at2759"/>
<dbReference type="PROSITE" id="PS51925">
    <property type="entry name" value="SWIB_MDM2"/>
    <property type="match status" value="1"/>
</dbReference>
<comment type="caution">
    <text evidence="3">The sequence shown here is derived from an EMBL/GenBank/DDBJ whole genome shotgun (WGS) entry which is preliminary data.</text>
</comment>
<feature type="region of interest" description="Disordered" evidence="1">
    <location>
        <begin position="1"/>
        <end position="78"/>
    </location>
</feature>
<keyword evidence="4" id="KW-1185">Reference proteome</keyword>
<evidence type="ECO:0000259" key="2">
    <source>
        <dbReference type="PROSITE" id="PS51925"/>
    </source>
</evidence>
<dbReference type="SUPFAM" id="SSF47592">
    <property type="entry name" value="SWIB/MDM2 domain"/>
    <property type="match status" value="1"/>
</dbReference>